<protein>
    <submittedName>
        <fullName evidence="2">Uncharacterized protein</fullName>
    </submittedName>
</protein>
<dbReference type="Proteomes" id="UP000255523">
    <property type="component" value="Unassembled WGS sequence"/>
</dbReference>
<sequence length="215" mass="23717">MKRKSLTIILMVPFLLCSFLLSQTSSTYALENETISDPEYSELQYEIIKDDETERVVHYLDSSSKGTVTFDKKTKKIEIKEIFNGVENTITFYNKKPRFVYSPWGYSKKGNSYTLTAVINGKVVSKTRTRTSKNAANIDRFTDAIDDMVSTEWSITWALGFNVVGSLLAAFATGGLSIGGLIGSLTSMGAPGGVIDSAKHLNTLTARARNAYHAL</sequence>
<organism evidence="2 3">
    <name type="scientific">Faecalicoccus pleomorphus</name>
    <dbReference type="NCBI Taxonomy" id="1323"/>
    <lineage>
        <taxon>Bacteria</taxon>
        <taxon>Bacillati</taxon>
        <taxon>Bacillota</taxon>
        <taxon>Erysipelotrichia</taxon>
        <taxon>Erysipelotrichales</taxon>
        <taxon>Erysipelotrichaceae</taxon>
        <taxon>Faecalicoccus</taxon>
    </lineage>
</organism>
<reference evidence="2 3" key="1">
    <citation type="submission" date="2018-06" db="EMBL/GenBank/DDBJ databases">
        <authorList>
            <consortium name="Pathogen Informatics"/>
            <person name="Doyle S."/>
        </authorList>
    </citation>
    <scope>NUCLEOTIDE SEQUENCE [LARGE SCALE GENOMIC DNA]</scope>
    <source>
        <strain evidence="2 3">NCTC11087</strain>
    </source>
</reference>
<dbReference type="EMBL" id="UHFX01000003">
    <property type="protein sequence ID" value="SUO03585.1"/>
    <property type="molecule type" value="Genomic_DNA"/>
</dbReference>
<feature type="signal peptide" evidence="1">
    <location>
        <begin position="1"/>
        <end position="29"/>
    </location>
</feature>
<gene>
    <name evidence="2" type="ORF">NCTC11087_00451</name>
</gene>
<dbReference type="RefSeq" id="WP_022788959.1">
    <property type="nucleotide sequence ID" value="NZ_UHFX01000003.1"/>
</dbReference>
<evidence type="ECO:0000313" key="3">
    <source>
        <dbReference type="Proteomes" id="UP000255523"/>
    </source>
</evidence>
<evidence type="ECO:0000256" key="1">
    <source>
        <dbReference type="SAM" id="SignalP"/>
    </source>
</evidence>
<dbReference type="AlphaFoldDB" id="A0A380LK55"/>
<evidence type="ECO:0000313" key="2">
    <source>
        <dbReference type="EMBL" id="SUO03585.1"/>
    </source>
</evidence>
<feature type="chain" id="PRO_5016862602" evidence="1">
    <location>
        <begin position="30"/>
        <end position="215"/>
    </location>
</feature>
<accession>A0A380LK55</accession>
<name>A0A380LK55_9FIRM</name>
<dbReference type="GeneID" id="77461435"/>
<keyword evidence="3" id="KW-1185">Reference proteome</keyword>
<keyword evidence="1" id="KW-0732">Signal</keyword>
<proteinExistence type="predicted"/>